<dbReference type="InterPro" id="IPR016160">
    <property type="entry name" value="Ald_DH_CS_CYS"/>
</dbReference>
<feature type="region of interest" description="Disordered" evidence="7">
    <location>
        <begin position="501"/>
        <end position="529"/>
    </location>
</feature>
<organism evidence="9 10">
    <name type="scientific">Gordonia jinhuaensis</name>
    <dbReference type="NCBI Taxonomy" id="1517702"/>
    <lineage>
        <taxon>Bacteria</taxon>
        <taxon>Bacillati</taxon>
        <taxon>Actinomycetota</taxon>
        <taxon>Actinomycetes</taxon>
        <taxon>Mycobacteriales</taxon>
        <taxon>Gordoniaceae</taxon>
        <taxon>Gordonia</taxon>
    </lineage>
</organism>
<name>A0A916T0V9_9ACTN</name>
<evidence type="ECO:0000256" key="4">
    <source>
        <dbReference type="ARBA" id="ARBA00037921"/>
    </source>
</evidence>
<dbReference type="InterPro" id="IPR016163">
    <property type="entry name" value="Ald_DH_C"/>
</dbReference>
<reference evidence="9" key="2">
    <citation type="submission" date="2020-09" db="EMBL/GenBank/DDBJ databases">
        <authorList>
            <person name="Sun Q."/>
            <person name="Zhou Y."/>
        </authorList>
    </citation>
    <scope>NUCLEOTIDE SEQUENCE</scope>
    <source>
        <strain evidence="9">CGMCC 1.12827</strain>
    </source>
</reference>
<keyword evidence="3" id="KW-0520">NAD</keyword>
<dbReference type="FunFam" id="3.40.605.10:FF:000007">
    <property type="entry name" value="NAD/NADP-dependent betaine aldehyde dehydrogenase"/>
    <property type="match status" value="1"/>
</dbReference>
<evidence type="ECO:0000256" key="1">
    <source>
        <dbReference type="ARBA" id="ARBA00009986"/>
    </source>
</evidence>
<feature type="compositionally biased region" description="Basic and acidic residues" evidence="7">
    <location>
        <begin position="509"/>
        <end position="529"/>
    </location>
</feature>
<dbReference type="PROSITE" id="PS00687">
    <property type="entry name" value="ALDEHYDE_DEHYDR_GLU"/>
    <property type="match status" value="1"/>
</dbReference>
<comment type="similarity">
    <text evidence="1 6">Belongs to the aldehyde dehydrogenase family.</text>
</comment>
<dbReference type="Gene3D" id="3.40.605.10">
    <property type="entry name" value="Aldehyde Dehydrogenase, Chain A, domain 1"/>
    <property type="match status" value="1"/>
</dbReference>
<dbReference type="EMBL" id="BMGC01000006">
    <property type="protein sequence ID" value="GGB25459.1"/>
    <property type="molecule type" value="Genomic_DNA"/>
</dbReference>
<evidence type="ECO:0000256" key="7">
    <source>
        <dbReference type="SAM" id="MobiDB-lite"/>
    </source>
</evidence>
<dbReference type="SUPFAM" id="SSF53720">
    <property type="entry name" value="ALDH-like"/>
    <property type="match status" value="1"/>
</dbReference>
<reference evidence="9" key="1">
    <citation type="journal article" date="2014" name="Int. J. Syst. Evol. Microbiol.">
        <title>Complete genome sequence of Corynebacterium casei LMG S-19264T (=DSM 44701T), isolated from a smear-ripened cheese.</title>
        <authorList>
            <consortium name="US DOE Joint Genome Institute (JGI-PGF)"/>
            <person name="Walter F."/>
            <person name="Albersmeier A."/>
            <person name="Kalinowski J."/>
            <person name="Ruckert C."/>
        </authorList>
    </citation>
    <scope>NUCLEOTIDE SEQUENCE</scope>
    <source>
        <strain evidence="9">CGMCC 1.12827</strain>
    </source>
</reference>
<dbReference type="PROSITE" id="PS00070">
    <property type="entry name" value="ALDEHYDE_DEHYDR_CYS"/>
    <property type="match status" value="1"/>
</dbReference>
<comment type="caution">
    <text evidence="9">The sequence shown here is derived from an EMBL/GenBank/DDBJ whole genome shotgun (WGS) entry which is preliminary data.</text>
</comment>
<keyword evidence="2 6" id="KW-0560">Oxidoreductase</keyword>
<dbReference type="InterPro" id="IPR016161">
    <property type="entry name" value="Ald_DH/histidinol_DH"/>
</dbReference>
<comment type="pathway">
    <text evidence="4">Amine and polyamine biosynthesis; betaine biosynthesis via choline pathway; betaine from betaine aldehyde: step 1/1.</text>
</comment>
<dbReference type="FunFam" id="3.40.309.10:FF:000012">
    <property type="entry name" value="Betaine aldehyde dehydrogenase"/>
    <property type="match status" value="1"/>
</dbReference>
<evidence type="ECO:0000259" key="8">
    <source>
        <dbReference type="Pfam" id="PF00171"/>
    </source>
</evidence>
<dbReference type="PANTHER" id="PTHR43860:SF2">
    <property type="entry name" value="BETAINE ALDEHYDE DEHYDROGENASE-RELATED"/>
    <property type="match status" value="1"/>
</dbReference>
<evidence type="ECO:0000313" key="10">
    <source>
        <dbReference type="Proteomes" id="UP000621454"/>
    </source>
</evidence>
<dbReference type="InterPro" id="IPR015590">
    <property type="entry name" value="Aldehyde_DH_dom"/>
</dbReference>
<protein>
    <submittedName>
        <fullName evidence="9">Betaine-aldehyde dehydrogenase</fullName>
    </submittedName>
</protein>
<evidence type="ECO:0000256" key="3">
    <source>
        <dbReference type="ARBA" id="ARBA00023027"/>
    </source>
</evidence>
<feature type="domain" description="Aldehyde dehydrogenase" evidence="8">
    <location>
        <begin position="27"/>
        <end position="493"/>
    </location>
</feature>
<evidence type="ECO:0000313" key="9">
    <source>
        <dbReference type="EMBL" id="GGB25459.1"/>
    </source>
</evidence>
<dbReference type="GO" id="GO:0016620">
    <property type="term" value="F:oxidoreductase activity, acting on the aldehyde or oxo group of donors, NAD or NADP as acceptor"/>
    <property type="evidence" value="ECO:0007669"/>
    <property type="project" value="InterPro"/>
</dbReference>
<dbReference type="InterPro" id="IPR016162">
    <property type="entry name" value="Ald_DH_N"/>
</dbReference>
<evidence type="ECO:0000256" key="5">
    <source>
        <dbReference type="PROSITE-ProRule" id="PRU10007"/>
    </source>
</evidence>
<dbReference type="AlphaFoldDB" id="A0A916T0V9"/>
<dbReference type="InterPro" id="IPR029510">
    <property type="entry name" value="Ald_DH_CS_GLU"/>
</dbReference>
<dbReference type="Gene3D" id="3.40.309.10">
    <property type="entry name" value="Aldehyde Dehydrogenase, Chain A, domain 2"/>
    <property type="match status" value="1"/>
</dbReference>
<keyword evidence="10" id="KW-1185">Reference proteome</keyword>
<gene>
    <name evidence="9" type="primary">betB</name>
    <name evidence="9" type="ORF">GCM10011489_12090</name>
</gene>
<dbReference type="Pfam" id="PF00171">
    <property type="entry name" value="Aldedh"/>
    <property type="match status" value="1"/>
</dbReference>
<sequence>MSETRSSEQTTASPLIGETQLYIDGRWRHASDGSTRDIVNPATGATFMTVDEATPADATAAITAARRAFDHGEWPRTPVAERAALLRRIADLVAANRAELSRLETLDTGKTLAESLIDLTDVESVLRYYASLVEVTADRAVDVGNPAVISRVVREPIGVCVLIAPWNYPLLQMSWKIAPALAAGCTMVAKPSEVTPLSTIAFVLLCEQAGVAPGVLNLLQGAGSSLGPALTDTDDVDFISFTGGLSTGRVISATAAQHITKVAVELGGKNPHIVFADADWESAVDLVLTGVFLHSGQVCSAGTRVIVEESIADDFVDALVTATSQIRIGDGLDPRSATGPLVSQAQLDKMTDYVASALAEGAVLRTGGGAPESADRHPGGYWFSPTIFDHCDRSMRIVREETFGPILTVERFTTEAQALALGNDTDYGLAAGVQTSDAAVAARMTRGLRHGTVWCNDFGYYTPAAEWGGFGKSGNGRELGPTGLAEYQETKHIWHNTAPTAPRWFTSEGTHRDDIKNDDIRNDDTGQHG</sequence>
<accession>A0A916T0V9</accession>
<evidence type="ECO:0000256" key="2">
    <source>
        <dbReference type="ARBA" id="ARBA00023002"/>
    </source>
</evidence>
<proteinExistence type="inferred from homology"/>
<evidence type="ECO:0000256" key="6">
    <source>
        <dbReference type="RuleBase" id="RU003345"/>
    </source>
</evidence>
<dbReference type="PANTHER" id="PTHR43860">
    <property type="entry name" value="BETAINE ALDEHYDE DEHYDROGENASE"/>
    <property type="match status" value="1"/>
</dbReference>
<dbReference type="Proteomes" id="UP000621454">
    <property type="component" value="Unassembled WGS sequence"/>
</dbReference>
<feature type="active site" evidence="5">
    <location>
        <position position="265"/>
    </location>
</feature>